<dbReference type="OrthoDB" id="10255632at2759"/>
<dbReference type="VEuPathDB" id="MicrosporidiaDB:H312_01693"/>
<dbReference type="GO" id="GO:0005634">
    <property type="term" value="C:nucleus"/>
    <property type="evidence" value="ECO:0007669"/>
    <property type="project" value="InterPro"/>
</dbReference>
<keyword evidence="1" id="KW-1133">Transmembrane helix</keyword>
<feature type="transmembrane region" description="Helical" evidence="1">
    <location>
        <begin position="198"/>
        <end position="219"/>
    </location>
</feature>
<evidence type="ECO:0008006" key="4">
    <source>
        <dbReference type="Google" id="ProtNLM"/>
    </source>
</evidence>
<dbReference type="HOGENOM" id="CLU_418614_0_0_1"/>
<evidence type="ECO:0000313" key="3">
    <source>
        <dbReference type="Proteomes" id="UP000030655"/>
    </source>
</evidence>
<keyword evidence="1" id="KW-0472">Membrane</keyword>
<reference evidence="2 3" key="2">
    <citation type="submission" date="2014-03" db="EMBL/GenBank/DDBJ databases">
        <title>The Genome Sequence of Anncaliia algerae insect isolate PRA339.</title>
        <authorList>
            <consortium name="The Broad Institute Genome Sequencing Platform"/>
            <consortium name="The Broad Institute Genome Sequencing Center for Infectious Disease"/>
            <person name="Cuomo C."/>
            <person name="Becnel J."/>
            <person name="Sanscrainte N."/>
            <person name="Walker B."/>
            <person name="Young S.K."/>
            <person name="Zeng Q."/>
            <person name="Gargeya S."/>
            <person name="Fitzgerald M."/>
            <person name="Haas B."/>
            <person name="Abouelleil A."/>
            <person name="Alvarado L."/>
            <person name="Arachchi H.M."/>
            <person name="Berlin A.M."/>
            <person name="Chapman S.B."/>
            <person name="Dewar J."/>
            <person name="Goldberg J."/>
            <person name="Griggs A."/>
            <person name="Gujja S."/>
            <person name="Hansen M."/>
            <person name="Howarth C."/>
            <person name="Imamovic A."/>
            <person name="Larimer J."/>
            <person name="McCowan C."/>
            <person name="Murphy C."/>
            <person name="Neiman D."/>
            <person name="Pearson M."/>
            <person name="Priest M."/>
            <person name="Roberts A."/>
            <person name="Saif S."/>
            <person name="Shea T."/>
            <person name="Sisk P."/>
            <person name="Sykes S."/>
            <person name="Wortman J."/>
            <person name="Nusbaum C."/>
            <person name="Birren B."/>
        </authorList>
    </citation>
    <scope>NUCLEOTIDE SEQUENCE [LARGE SCALE GENOMIC DNA]</scope>
    <source>
        <strain evidence="2 3">PRA339</strain>
    </source>
</reference>
<dbReference type="EMBL" id="KK365158">
    <property type="protein sequence ID" value="KCZ80919.1"/>
    <property type="molecule type" value="Genomic_DNA"/>
</dbReference>
<dbReference type="Proteomes" id="UP000030655">
    <property type="component" value="Unassembled WGS sequence"/>
</dbReference>
<evidence type="ECO:0000313" key="2">
    <source>
        <dbReference type="EMBL" id="KCZ80919.1"/>
    </source>
</evidence>
<dbReference type="AlphaFoldDB" id="A0A059F1N4"/>
<dbReference type="InterPro" id="IPR005314">
    <property type="entry name" value="Peptidase_C50"/>
</dbReference>
<organism evidence="2 3">
    <name type="scientific">Anncaliia algerae PRA339</name>
    <dbReference type="NCBI Taxonomy" id="1288291"/>
    <lineage>
        <taxon>Eukaryota</taxon>
        <taxon>Fungi</taxon>
        <taxon>Fungi incertae sedis</taxon>
        <taxon>Microsporidia</taxon>
        <taxon>Tubulinosematoidea</taxon>
        <taxon>Tubulinosematidae</taxon>
        <taxon>Anncaliia</taxon>
    </lineage>
</organism>
<proteinExistence type="predicted"/>
<keyword evidence="1" id="KW-0812">Transmembrane</keyword>
<dbReference type="GO" id="GO:0051307">
    <property type="term" value="P:meiotic chromosome separation"/>
    <property type="evidence" value="ECO:0007669"/>
    <property type="project" value="TreeGrafter"/>
</dbReference>
<dbReference type="GO" id="GO:0072686">
    <property type="term" value="C:mitotic spindle"/>
    <property type="evidence" value="ECO:0007669"/>
    <property type="project" value="TreeGrafter"/>
</dbReference>
<dbReference type="PANTHER" id="PTHR12792:SF0">
    <property type="entry name" value="SEPARIN"/>
    <property type="match status" value="1"/>
</dbReference>
<dbReference type="GO" id="GO:0004197">
    <property type="term" value="F:cysteine-type endopeptidase activity"/>
    <property type="evidence" value="ECO:0007669"/>
    <property type="project" value="InterPro"/>
</dbReference>
<name>A0A059F1N4_9MICR</name>
<gene>
    <name evidence="2" type="ORF">H312_01693</name>
</gene>
<keyword evidence="3" id="KW-1185">Reference proteome</keyword>
<dbReference type="Pfam" id="PF03568">
    <property type="entry name" value="Separin_C"/>
    <property type="match status" value="1"/>
</dbReference>
<evidence type="ECO:0000256" key="1">
    <source>
        <dbReference type="SAM" id="Phobius"/>
    </source>
</evidence>
<sequence length="593" mass="70060">MNLPNTKEELKEAIKKINNSLKSKVLIKEDIELLKKFFIKYKKPQFLLGLLSFYEKSKEKELLIFVKENLNIFKEDFSEKANQLFVVYSSILTEEVDIKRMKLEEKFYLKYKSIFTGWFKFSYFDTQLFNPVVNFKENNFDSFELLNNRMPLKTFTKEDSTENDLLECYYLISKEEYYLALHKLTLLLKRLKMFTKCVAIYLHAYNLISFVLFYTGHFIEAITYLEMGDKLIQSDYFVKVIKLIKERKGPMNVFLKELNINYTDYKKNKINYLECTINPHIITNKKLIFNLLIYYDPILRDLIYEDKSFLIERICKDTKIKDLFSIFSDLFANKNVLSIHKRNSFLELTLYPSKETQRIKINFSLKKILLKSKQLFKRKVKDKIKFNNEREELNKEIEEKVRLFNQSLAFENVKYLLVENFEFPFEHCTKLKNSKRIFNLSGKQLDYKYSSIFYVLDPQNKLPKTKEKLLPYLKKYSGVVNRSAEQSDIASQPISLLYFGHGNGNSYLKFRSKTASVCLFGCSSAKSFFFTGANPHGAVYKYKCNKFIGCLWDVSDKDIDSISIKYITDGVIDCSVAKYMYLGGSAVVTYEII</sequence>
<dbReference type="STRING" id="1288291.A0A059F1N4"/>
<dbReference type="PANTHER" id="PTHR12792">
    <property type="entry name" value="EXTRA SPINDLE POLES 1-RELATED"/>
    <property type="match status" value="1"/>
</dbReference>
<dbReference type="GO" id="GO:0005737">
    <property type="term" value="C:cytoplasm"/>
    <property type="evidence" value="ECO:0007669"/>
    <property type="project" value="TreeGrafter"/>
</dbReference>
<dbReference type="GO" id="GO:0006508">
    <property type="term" value="P:proteolysis"/>
    <property type="evidence" value="ECO:0007669"/>
    <property type="project" value="InterPro"/>
</dbReference>
<reference evidence="3" key="1">
    <citation type="submission" date="2013-02" db="EMBL/GenBank/DDBJ databases">
        <authorList>
            <consortium name="The Broad Institute Genome Sequencing Platform"/>
            <person name="Cuomo C."/>
            <person name="Becnel J."/>
            <person name="Sanscrainte N."/>
            <person name="Walker B."/>
            <person name="Young S.K."/>
            <person name="Zeng Q."/>
            <person name="Gargeya S."/>
            <person name="Fitzgerald M."/>
            <person name="Haas B."/>
            <person name="Abouelleil A."/>
            <person name="Alvarado L."/>
            <person name="Arachchi H.M."/>
            <person name="Berlin A.M."/>
            <person name="Chapman S.B."/>
            <person name="Dewar J."/>
            <person name="Goldberg J."/>
            <person name="Griggs A."/>
            <person name="Gujja S."/>
            <person name="Hansen M."/>
            <person name="Howarth C."/>
            <person name="Imamovic A."/>
            <person name="Larimer J."/>
            <person name="McCowan C."/>
            <person name="Murphy C."/>
            <person name="Neiman D."/>
            <person name="Pearson M."/>
            <person name="Priest M."/>
            <person name="Roberts A."/>
            <person name="Saif S."/>
            <person name="Shea T."/>
            <person name="Sisk P."/>
            <person name="Sykes S."/>
            <person name="Wortman J."/>
            <person name="Nusbaum C."/>
            <person name="Birren B."/>
        </authorList>
    </citation>
    <scope>NUCLEOTIDE SEQUENCE [LARGE SCALE GENOMIC DNA]</scope>
    <source>
        <strain evidence="3">PRA339</strain>
    </source>
</reference>
<accession>A0A059F1N4</accession>
<protein>
    <recommendedName>
        <fullName evidence="4">Separase</fullName>
    </recommendedName>
</protein>